<dbReference type="AlphaFoldDB" id="A0A0A1MGG9"/>
<dbReference type="RefSeq" id="WP_042535380.1">
    <property type="nucleotide sequence ID" value="NZ_CAXOIH010000001.1"/>
</dbReference>
<evidence type="ECO:0000313" key="3">
    <source>
        <dbReference type="Proteomes" id="UP000040453"/>
    </source>
</evidence>
<proteinExistence type="predicted"/>
<dbReference type="InterPro" id="IPR021338">
    <property type="entry name" value="DUF2953"/>
</dbReference>
<dbReference type="EMBL" id="CDGG01000001">
    <property type="protein sequence ID" value="CEI84510.1"/>
    <property type="molecule type" value="Genomic_DNA"/>
</dbReference>
<dbReference type="STRING" id="545501.BN997_04460"/>
<evidence type="ECO:0000256" key="1">
    <source>
        <dbReference type="SAM" id="Phobius"/>
    </source>
</evidence>
<keyword evidence="1" id="KW-0472">Membrane</keyword>
<dbReference type="Proteomes" id="UP000040453">
    <property type="component" value="Unassembled WGS sequence"/>
</dbReference>
<dbReference type="OrthoDB" id="1683589at2"/>
<protein>
    <recommendedName>
        <fullName evidence="4">DUF2953 domain-containing protein</fullName>
    </recommendedName>
</protein>
<keyword evidence="1" id="KW-0812">Transmembrane</keyword>
<accession>A0A0A1MGG9</accession>
<gene>
    <name evidence="2" type="ORF">BN997_04460</name>
</gene>
<evidence type="ECO:0008006" key="4">
    <source>
        <dbReference type="Google" id="ProtNLM"/>
    </source>
</evidence>
<dbReference type="Pfam" id="PF11167">
    <property type="entry name" value="DUF2953"/>
    <property type="match status" value="1"/>
</dbReference>
<feature type="transmembrane region" description="Helical" evidence="1">
    <location>
        <begin position="6"/>
        <end position="28"/>
    </location>
</feature>
<sequence>MDSLYIILILIAGIVFFIAFFLQSKWIIKIKYQFPEMRDAQISVYLYKWCVIRQKNLRISNQAEMEKGFIHFYKLLREKKLHVLKEIRLQALLKELQVLEFKWQTKGGTGNAFTTSITSGTMWAVKGWLVGYLSQHLQLCGKPQINVQPDFQSARLETAFSCMISFRLGKTILGIMRVLKIKEVRK</sequence>
<keyword evidence="3" id="KW-1185">Reference proteome</keyword>
<name>A0A0A1MGG9_9BACI</name>
<keyword evidence="1" id="KW-1133">Transmembrane helix</keyword>
<organism evidence="2 3">
    <name type="scientific">Oceanobacillus oncorhynchi</name>
    <dbReference type="NCBI Taxonomy" id="545501"/>
    <lineage>
        <taxon>Bacteria</taxon>
        <taxon>Bacillati</taxon>
        <taxon>Bacillota</taxon>
        <taxon>Bacilli</taxon>
        <taxon>Bacillales</taxon>
        <taxon>Bacillaceae</taxon>
        <taxon>Oceanobacillus</taxon>
    </lineage>
</organism>
<reference evidence="2 3" key="1">
    <citation type="submission" date="2014-11" db="EMBL/GenBank/DDBJ databases">
        <authorList>
            <person name="Urmite Genomes Urmite Genomes"/>
        </authorList>
    </citation>
    <scope>NUCLEOTIDE SEQUENCE [LARGE SCALE GENOMIC DNA]</scope>
    <source>
        <strain evidence="2 3">Oc5</strain>
    </source>
</reference>
<evidence type="ECO:0000313" key="2">
    <source>
        <dbReference type="EMBL" id="CEI84510.1"/>
    </source>
</evidence>